<feature type="transmembrane region" description="Helical" evidence="2">
    <location>
        <begin position="81"/>
        <end position="100"/>
    </location>
</feature>
<evidence type="ECO:0000256" key="1">
    <source>
        <dbReference type="SAM" id="MobiDB-lite"/>
    </source>
</evidence>
<evidence type="ECO:0000256" key="2">
    <source>
        <dbReference type="SAM" id="Phobius"/>
    </source>
</evidence>
<evidence type="ECO:0000313" key="5">
    <source>
        <dbReference type="Proteomes" id="UP000826271"/>
    </source>
</evidence>
<proteinExistence type="predicted"/>
<dbReference type="Proteomes" id="UP000826271">
    <property type="component" value="Unassembled WGS sequence"/>
</dbReference>
<keyword evidence="2" id="KW-1133">Transmembrane helix</keyword>
<comment type="caution">
    <text evidence="4">The sequence shown here is derived from an EMBL/GenBank/DDBJ whole genome shotgun (WGS) entry which is preliminary data.</text>
</comment>
<keyword evidence="3" id="KW-0732">Signal</keyword>
<evidence type="ECO:0000313" key="4">
    <source>
        <dbReference type="EMBL" id="KAG8365421.1"/>
    </source>
</evidence>
<organism evidence="4 5">
    <name type="scientific">Buddleja alternifolia</name>
    <dbReference type="NCBI Taxonomy" id="168488"/>
    <lineage>
        <taxon>Eukaryota</taxon>
        <taxon>Viridiplantae</taxon>
        <taxon>Streptophyta</taxon>
        <taxon>Embryophyta</taxon>
        <taxon>Tracheophyta</taxon>
        <taxon>Spermatophyta</taxon>
        <taxon>Magnoliopsida</taxon>
        <taxon>eudicotyledons</taxon>
        <taxon>Gunneridae</taxon>
        <taxon>Pentapetalae</taxon>
        <taxon>asterids</taxon>
        <taxon>lamiids</taxon>
        <taxon>Lamiales</taxon>
        <taxon>Scrophulariaceae</taxon>
        <taxon>Buddlejeae</taxon>
        <taxon>Buddleja</taxon>
    </lineage>
</organism>
<dbReference type="PANTHER" id="PTHR34558:SF9">
    <property type="entry name" value="F3L24.15 PROTEIN"/>
    <property type="match status" value="1"/>
</dbReference>
<name>A0AAV6W4Z3_9LAMI</name>
<accession>A0AAV6W4Z3</accession>
<dbReference type="EMBL" id="WHWC01000018">
    <property type="protein sequence ID" value="KAG8365421.1"/>
    <property type="molecule type" value="Genomic_DNA"/>
</dbReference>
<evidence type="ECO:0000256" key="3">
    <source>
        <dbReference type="SAM" id="SignalP"/>
    </source>
</evidence>
<keyword evidence="2" id="KW-0812">Transmembrane</keyword>
<sequence length="112" mass="11875">MAQFFFLLLYVALFISIGKGSESRTLLESIPPTGMDPAANVDESFGSGSSPNPGPSGGLTQIWKHHSISGDNHKSIAGGDVILGGFATALIATIFCYIRITRRSKDKDSQTS</sequence>
<dbReference type="AlphaFoldDB" id="A0AAV6W4Z3"/>
<gene>
    <name evidence="4" type="ORF">BUALT_Bualt18G0103200</name>
</gene>
<keyword evidence="2" id="KW-0472">Membrane</keyword>
<feature type="region of interest" description="Disordered" evidence="1">
    <location>
        <begin position="28"/>
        <end position="63"/>
    </location>
</feature>
<reference evidence="4" key="1">
    <citation type="submission" date="2019-10" db="EMBL/GenBank/DDBJ databases">
        <authorList>
            <person name="Zhang R."/>
            <person name="Pan Y."/>
            <person name="Wang J."/>
            <person name="Ma R."/>
            <person name="Yu S."/>
        </authorList>
    </citation>
    <scope>NUCLEOTIDE SEQUENCE</scope>
    <source>
        <strain evidence="4">LA-IB0</strain>
        <tissue evidence="4">Leaf</tissue>
    </source>
</reference>
<protein>
    <submittedName>
        <fullName evidence="4">Uncharacterized protein</fullName>
    </submittedName>
</protein>
<dbReference type="PANTHER" id="PTHR34558">
    <property type="entry name" value="EXPRESSED PROTEIN"/>
    <property type="match status" value="1"/>
</dbReference>
<keyword evidence="5" id="KW-1185">Reference proteome</keyword>
<feature type="signal peptide" evidence="3">
    <location>
        <begin position="1"/>
        <end position="20"/>
    </location>
</feature>
<feature type="chain" id="PRO_5043462311" evidence="3">
    <location>
        <begin position="21"/>
        <end position="112"/>
    </location>
</feature>